<evidence type="ECO:0000256" key="4">
    <source>
        <dbReference type="ARBA" id="ARBA00022692"/>
    </source>
</evidence>
<dbReference type="PROSITE" id="PS00084">
    <property type="entry name" value="CU2_MONOOXYGENASE_1"/>
    <property type="match status" value="1"/>
</dbReference>
<dbReference type="PANTHER" id="PTHR10157:SF29">
    <property type="entry name" value="DOPAMINE BETA-HYDROXYLASE"/>
    <property type="match status" value="1"/>
</dbReference>
<evidence type="ECO:0000256" key="1">
    <source>
        <dbReference type="ARBA" id="ARBA00001973"/>
    </source>
</evidence>
<dbReference type="GO" id="GO:0042421">
    <property type="term" value="P:norepinephrine biosynthetic process"/>
    <property type="evidence" value="ECO:0007669"/>
    <property type="project" value="TreeGrafter"/>
</dbReference>
<dbReference type="Pfam" id="PF03712">
    <property type="entry name" value="Cu2_monoox_C"/>
    <property type="match status" value="1"/>
</dbReference>
<dbReference type="PROSITE" id="PS50836">
    <property type="entry name" value="DOMON"/>
    <property type="match status" value="1"/>
</dbReference>
<dbReference type="SUPFAM" id="SSF49742">
    <property type="entry name" value="PHM/PNGase F"/>
    <property type="match status" value="2"/>
</dbReference>
<dbReference type="Pfam" id="PF03351">
    <property type="entry name" value="DOMON"/>
    <property type="match status" value="1"/>
</dbReference>
<reference evidence="15 16" key="1">
    <citation type="submission" date="2017-07" db="EMBL/GenBank/DDBJ databases">
        <authorList>
            <person name="Talla V."/>
            <person name="Backstrom N."/>
        </authorList>
    </citation>
    <scope>NUCLEOTIDE SEQUENCE [LARGE SCALE GENOMIC DNA]</scope>
</reference>
<dbReference type="CDD" id="cd09631">
    <property type="entry name" value="DOMON_DOH"/>
    <property type="match status" value="1"/>
</dbReference>
<dbReference type="AlphaFoldDB" id="A0A5E4QGV3"/>
<dbReference type="GO" id="GO:0042420">
    <property type="term" value="P:dopamine catabolic process"/>
    <property type="evidence" value="ECO:0007669"/>
    <property type="project" value="TreeGrafter"/>
</dbReference>
<dbReference type="EMBL" id="FZQP02003222">
    <property type="protein sequence ID" value="VVC97510.1"/>
    <property type="molecule type" value="Genomic_DNA"/>
</dbReference>
<feature type="domain" description="DOMON" evidence="14">
    <location>
        <begin position="61"/>
        <end position="179"/>
    </location>
</feature>
<dbReference type="Pfam" id="PF01082">
    <property type="entry name" value="Cu2_monooxygen"/>
    <property type="match status" value="1"/>
</dbReference>
<keyword evidence="8" id="KW-0186">Copper</keyword>
<dbReference type="SMART" id="SM00664">
    <property type="entry name" value="DoH"/>
    <property type="match status" value="1"/>
</dbReference>
<keyword evidence="10" id="KW-0472">Membrane</keyword>
<keyword evidence="16" id="KW-1185">Reference proteome</keyword>
<dbReference type="FunFam" id="2.60.120.230:FF:000001">
    <property type="entry name" value="Monooxygenase, DBH-like 1"/>
    <property type="match status" value="1"/>
</dbReference>
<gene>
    <name evidence="15" type="ORF">LSINAPIS_LOCUS8769</name>
</gene>
<keyword evidence="6" id="KW-1133">Transmembrane helix</keyword>
<dbReference type="Gene3D" id="2.60.120.310">
    <property type="entry name" value="Copper type II, ascorbate-dependent monooxygenase, N-terminal domain"/>
    <property type="match status" value="1"/>
</dbReference>
<evidence type="ECO:0000256" key="5">
    <source>
        <dbReference type="ARBA" id="ARBA00022723"/>
    </source>
</evidence>
<evidence type="ECO:0000256" key="7">
    <source>
        <dbReference type="ARBA" id="ARBA00023002"/>
    </source>
</evidence>
<evidence type="ECO:0000256" key="2">
    <source>
        <dbReference type="ARBA" id="ARBA00004167"/>
    </source>
</evidence>
<evidence type="ECO:0000259" key="14">
    <source>
        <dbReference type="PROSITE" id="PS50836"/>
    </source>
</evidence>
<evidence type="ECO:0000256" key="3">
    <source>
        <dbReference type="ARBA" id="ARBA00010676"/>
    </source>
</evidence>
<dbReference type="GO" id="GO:0006589">
    <property type="term" value="P:octopamine biosynthetic process"/>
    <property type="evidence" value="ECO:0007669"/>
    <property type="project" value="TreeGrafter"/>
</dbReference>
<dbReference type="PANTHER" id="PTHR10157">
    <property type="entry name" value="DOPAMINE BETA HYDROXYLASE RELATED"/>
    <property type="match status" value="1"/>
</dbReference>
<dbReference type="InterPro" id="IPR000945">
    <property type="entry name" value="DBH-like"/>
</dbReference>
<dbReference type="InterPro" id="IPR028460">
    <property type="entry name" value="Tbh/DBH"/>
</dbReference>
<keyword evidence="5" id="KW-0479">Metal-binding</keyword>
<dbReference type="InterPro" id="IPR036939">
    <property type="entry name" value="Cu2_ascorb_mOase_N_sf"/>
</dbReference>
<dbReference type="InterPro" id="IPR005018">
    <property type="entry name" value="DOMON_domain"/>
</dbReference>
<keyword evidence="4" id="KW-0812">Transmembrane</keyword>
<dbReference type="InterPro" id="IPR020611">
    <property type="entry name" value="Cu2_ascorb_mOase_CS-1"/>
</dbReference>
<keyword evidence="12" id="KW-0325">Glycoprotein</keyword>
<comment type="cofactor">
    <cofactor evidence="1">
        <name>Cu(2+)</name>
        <dbReference type="ChEBI" id="CHEBI:29036"/>
    </cofactor>
</comment>
<evidence type="ECO:0000313" key="15">
    <source>
        <dbReference type="EMBL" id="VVC97510.1"/>
    </source>
</evidence>
<dbReference type="InterPro" id="IPR014784">
    <property type="entry name" value="Cu2_ascorb_mOase-like_C"/>
</dbReference>
<evidence type="ECO:0000256" key="6">
    <source>
        <dbReference type="ARBA" id="ARBA00022989"/>
    </source>
</evidence>
<proteinExistence type="inferred from homology"/>
<feature type="signal peptide" evidence="13">
    <location>
        <begin position="1"/>
        <end position="19"/>
    </location>
</feature>
<comment type="subcellular location">
    <subcellularLocation>
        <location evidence="2">Membrane</location>
        <topology evidence="2">Single-pass membrane protein</topology>
    </subcellularLocation>
</comment>
<dbReference type="InterPro" id="IPR024548">
    <property type="entry name" value="Cu2_monoox_C"/>
</dbReference>
<dbReference type="PRINTS" id="PR00767">
    <property type="entry name" value="DBMONOXGNASE"/>
</dbReference>
<dbReference type="InterPro" id="IPR045266">
    <property type="entry name" value="DOH_DOMON"/>
</dbReference>
<evidence type="ECO:0000256" key="13">
    <source>
        <dbReference type="SAM" id="SignalP"/>
    </source>
</evidence>
<comment type="similarity">
    <text evidence="3">Belongs to the copper type II ascorbate-dependent monooxygenase family.</text>
</comment>
<name>A0A5E4QGV3_9NEOP</name>
<evidence type="ECO:0000256" key="12">
    <source>
        <dbReference type="ARBA" id="ARBA00023180"/>
    </source>
</evidence>
<keyword evidence="7" id="KW-0560">Oxidoreductase</keyword>
<dbReference type="InterPro" id="IPR008977">
    <property type="entry name" value="PHM/PNGase_F_dom_sf"/>
</dbReference>
<dbReference type="Gene3D" id="2.60.120.230">
    <property type="match status" value="1"/>
</dbReference>
<dbReference type="GO" id="GO:0005507">
    <property type="term" value="F:copper ion binding"/>
    <property type="evidence" value="ECO:0007669"/>
    <property type="project" value="InterPro"/>
</dbReference>
<dbReference type="InterPro" id="IPR000323">
    <property type="entry name" value="Cu2_ascorb_mOase_N"/>
</dbReference>
<sequence>MYSWRIVITLCVFIYPTFSLFIHEETDKSTAFLYEKDFDIKTFPSKISKIGESEAVLDPKGDILLKWRVYYSINKIRFQIVFSDDTQPMKWISLGFSDRGDLNNADVCLLWTDYTGKEHFEDMHSDENGKLVRDDKQNCEAFHIDPKTRSVYFDRYFDTCDNDDYIIEDGTVHVIWARGNDKLFSSNGLCISCTSSSDHGFIRVRLLTPTAVSHQSGNAIPITTKNLKIPKSDTTYWCKVVKLPQFITSKTHHIIKFESTITKGNEGLVHHMEVFYCDADPTLEIPLYEGNCFSEERPVSTKQCSKVKAAWAMGAPPFVYPEEAGLPLGGPDANKFVMLEVHYNNPEMRDDWVDSSGITLHVTQHRRKYDAAIMELGLEYTDKMAIPGRQEAFPLTGYCIPQCTGVGLPESGITVFGSQLHTHLTGIAVWTRHYRRGVELPVINRDMHYSTHFQEIRILHRPVKIFPGDYLKTTCVYNTSEKENATIGGHAITDEMCVNYLHYYPATELEVCKSAVANEALEKYFEFEQRWDNISIDLRAPPRANYLSITPWSPLRVKALQMLYQHSPISMQCNKSDGSRFQGEWEGIVIPKIRLPLKPEQRACLV</sequence>
<feature type="chain" id="PRO_5023055642" description="DOMON domain-containing protein" evidence="13">
    <location>
        <begin position="20"/>
        <end position="606"/>
    </location>
</feature>
<accession>A0A5E4QGV3</accession>
<evidence type="ECO:0000256" key="11">
    <source>
        <dbReference type="ARBA" id="ARBA00023157"/>
    </source>
</evidence>
<protein>
    <recommendedName>
        <fullName evidence="14">DOMON domain-containing protein</fullName>
    </recommendedName>
</protein>
<dbReference type="Proteomes" id="UP000324832">
    <property type="component" value="Unassembled WGS sequence"/>
</dbReference>
<keyword evidence="13" id="KW-0732">Signal</keyword>
<keyword evidence="9" id="KW-0503">Monooxygenase</keyword>
<dbReference type="GO" id="GO:0005615">
    <property type="term" value="C:extracellular space"/>
    <property type="evidence" value="ECO:0007669"/>
    <property type="project" value="TreeGrafter"/>
</dbReference>
<evidence type="ECO:0000256" key="9">
    <source>
        <dbReference type="ARBA" id="ARBA00023033"/>
    </source>
</evidence>
<dbReference type="FunFam" id="2.60.120.310:FF:000004">
    <property type="entry name" value="DBH-like monooxygenase protein 1"/>
    <property type="match status" value="1"/>
</dbReference>
<dbReference type="GO" id="GO:0030667">
    <property type="term" value="C:secretory granule membrane"/>
    <property type="evidence" value="ECO:0007669"/>
    <property type="project" value="TreeGrafter"/>
</dbReference>
<evidence type="ECO:0000256" key="10">
    <source>
        <dbReference type="ARBA" id="ARBA00023136"/>
    </source>
</evidence>
<evidence type="ECO:0000313" key="16">
    <source>
        <dbReference type="Proteomes" id="UP000324832"/>
    </source>
</evidence>
<evidence type="ECO:0000256" key="8">
    <source>
        <dbReference type="ARBA" id="ARBA00023008"/>
    </source>
</evidence>
<keyword evidence="11" id="KW-1015">Disulfide bond</keyword>
<dbReference type="GO" id="GO:0004500">
    <property type="term" value="F:dopamine beta-monooxygenase activity"/>
    <property type="evidence" value="ECO:0007669"/>
    <property type="project" value="InterPro"/>
</dbReference>
<organism evidence="15 16">
    <name type="scientific">Leptidea sinapis</name>
    <dbReference type="NCBI Taxonomy" id="189913"/>
    <lineage>
        <taxon>Eukaryota</taxon>
        <taxon>Metazoa</taxon>
        <taxon>Ecdysozoa</taxon>
        <taxon>Arthropoda</taxon>
        <taxon>Hexapoda</taxon>
        <taxon>Insecta</taxon>
        <taxon>Pterygota</taxon>
        <taxon>Neoptera</taxon>
        <taxon>Endopterygota</taxon>
        <taxon>Lepidoptera</taxon>
        <taxon>Glossata</taxon>
        <taxon>Ditrysia</taxon>
        <taxon>Papilionoidea</taxon>
        <taxon>Pieridae</taxon>
        <taxon>Dismorphiinae</taxon>
        <taxon>Leptidea</taxon>
    </lineage>
</organism>